<dbReference type="InterPro" id="IPR006612">
    <property type="entry name" value="THAP_Znf"/>
</dbReference>
<dbReference type="EMBL" id="VYZN01000002">
    <property type="protein sequence ID" value="KAE9544311.1"/>
    <property type="molecule type" value="Genomic_DNA"/>
</dbReference>
<evidence type="ECO:0000313" key="8">
    <source>
        <dbReference type="EMBL" id="KAE9544311.1"/>
    </source>
</evidence>
<dbReference type="GO" id="GO:0008270">
    <property type="term" value="F:zinc ion binding"/>
    <property type="evidence" value="ECO:0007669"/>
    <property type="project" value="UniProtKB-KW"/>
</dbReference>
<keyword evidence="1" id="KW-0479">Metal-binding</keyword>
<protein>
    <recommendedName>
        <fullName evidence="7">THAP-type domain-containing protein</fullName>
    </recommendedName>
</protein>
<evidence type="ECO:0000256" key="2">
    <source>
        <dbReference type="ARBA" id="ARBA00022771"/>
    </source>
</evidence>
<dbReference type="AlphaFoldDB" id="A0A6G0U5B3"/>
<evidence type="ECO:0000259" key="7">
    <source>
        <dbReference type="PROSITE" id="PS50950"/>
    </source>
</evidence>
<dbReference type="Pfam" id="PF05485">
    <property type="entry name" value="THAP"/>
    <property type="match status" value="1"/>
</dbReference>
<dbReference type="OrthoDB" id="6418547at2759"/>
<keyword evidence="3" id="KW-0862">Zinc</keyword>
<reference evidence="8 9" key="1">
    <citation type="submission" date="2019-08" db="EMBL/GenBank/DDBJ databases">
        <title>The genome of the soybean aphid Biotype 1, its phylome, world population structure and adaptation to the North American continent.</title>
        <authorList>
            <person name="Giordano R."/>
            <person name="Donthu R.K."/>
            <person name="Hernandez A.G."/>
            <person name="Wright C.L."/>
            <person name="Zimin A.V."/>
        </authorList>
    </citation>
    <scope>NUCLEOTIDE SEQUENCE [LARGE SCALE GENOMIC DNA]</scope>
    <source>
        <tissue evidence="8">Whole aphids</tissue>
    </source>
</reference>
<comment type="caution">
    <text evidence="8">The sequence shown here is derived from an EMBL/GenBank/DDBJ whole genome shotgun (WGS) entry which is preliminary data.</text>
</comment>
<name>A0A6G0U5B3_APHGL</name>
<dbReference type="GO" id="GO:0003677">
    <property type="term" value="F:DNA binding"/>
    <property type="evidence" value="ECO:0007669"/>
    <property type="project" value="UniProtKB-UniRule"/>
</dbReference>
<dbReference type="Proteomes" id="UP000475862">
    <property type="component" value="Unassembled WGS sequence"/>
</dbReference>
<dbReference type="SUPFAM" id="SSF57716">
    <property type="entry name" value="Glucocorticoid receptor-like (DNA-binding domain)"/>
    <property type="match status" value="1"/>
</dbReference>
<dbReference type="InterPro" id="IPR048365">
    <property type="entry name" value="TNP-like_RNaseH_N"/>
</dbReference>
<keyword evidence="9" id="KW-1185">Reference proteome</keyword>
<organism evidence="8 9">
    <name type="scientific">Aphis glycines</name>
    <name type="common">Soybean aphid</name>
    <dbReference type="NCBI Taxonomy" id="307491"/>
    <lineage>
        <taxon>Eukaryota</taxon>
        <taxon>Metazoa</taxon>
        <taxon>Ecdysozoa</taxon>
        <taxon>Arthropoda</taxon>
        <taxon>Hexapoda</taxon>
        <taxon>Insecta</taxon>
        <taxon>Pterygota</taxon>
        <taxon>Neoptera</taxon>
        <taxon>Paraneoptera</taxon>
        <taxon>Hemiptera</taxon>
        <taxon>Sternorrhyncha</taxon>
        <taxon>Aphidomorpha</taxon>
        <taxon>Aphidoidea</taxon>
        <taxon>Aphididae</taxon>
        <taxon>Aphidini</taxon>
        <taxon>Aphis</taxon>
        <taxon>Aphis</taxon>
    </lineage>
</organism>
<dbReference type="SMART" id="SM00980">
    <property type="entry name" value="THAP"/>
    <property type="match status" value="1"/>
</dbReference>
<feature type="domain" description="THAP-type" evidence="7">
    <location>
        <begin position="46"/>
        <end position="140"/>
    </location>
</feature>
<feature type="coiled-coil region" evidence="6">
    <location>
        <begin position="6"/>
        <end position="33"/>
    </location>
</feature>
<dbReference type="Pfam" id="PF21787">
    <property type="entry name" value="TNP-like_RNaseH_N"/>
    <property type="match status" value="1"/>
</dbReference>
<keyword evidence="6" id="KW-0175">Coiled coil</keyword>
<evidence type="ECO:0000256" key="6">
    <source>
        <dbReference type="SAM" id="Coils"/>
    </source>
</evidence>
<evidence type="ECO:0000256" key="5">
    <source>
        <dbReference type="PROSITE-ProRule" id="PRU00309"/>
    </source>
</evidence>
<sequence length="514" mass="58618">MSDGRKRKSGARYKKLREEHEEKEKRVIQKIRKLDTFFTNLKTVLISSSIKKCSVDGCTGSSGGEKNTLFKSPKDVDCLTAWNEAISNANGRNCFATFVCEKHFKTEDIIYEYANHPNNINGEMKRTIPQLKRDAVPSIFSSYIGESLIIKKPKPACSKQLVWRYIPAPLSVNDNSEAIQLLMGWSSYGNVKAVTFYLLGHTLHGEQLFATIEKQITFTSEHEIEIYIMNNFPISCNDLGIQVKTASLGFNNVWRHVKCSMIIDSNKRCKFCEGESQKTIIHEIITASKAESPKCRRYSEDWILLCLAKYLHIFEGARYLTITMYLYNKTYLSLKMAFLSEEQWHGMLIYDEIILRESIDVDSKTLTYTGIENFGQDFETSGLKANHGLVIMYQSLCANFSQPIAVFASRGPVKGIVLSQLVIKAISFLENCGAKIDGIVLDGAYTNRKLWVEFGINDDSRKIYMFSDAPHLIKNVRNRLVNKKSLRISPEKPCVRWSHFIGVYEKDMIGILQL</sequence>
<evidence type="ECO:0000313" key="9">
    <source>
        <dbReference type="Proteomes" id="UP000475862"/>
    </source>
</evidence>
<evidence type="ECO:0000256" key="3">
    <source>
        <dbReference type="ARBA" id="ARBA00022833"/>
    </source>
</evidence>
<evidence type="ECO:0000256" key="4">
    <source>
        <dbReference type="ARBA" id="ARBA00023125"/>
    </source>
</evidence>
<keyword evidence="2 5" id="KW-0863">Zinc-finger</keyword>
<evidence type="ECO:0000256" key="1">
    <source>
        <dbReference type="ARBA" id="ARBA00022723"/>
    </source>
</evidence>
<dbReference type="PROSITE" id="PS50950">
    <property type="entry name" value="ZF_THAP"/>
    <property type="match status" value="1"/>
</dbReference>
<proteinExistence type="predicted"/>
<gene>
    <name evidence="8" type="ORF">AGLY_001490</name>
</gene>
<accession>A0A6G0U5B3</accession>
<keyword evidence="4 5" id="KW-0238">DNA-binding</keyword>